<evidence type="ECO:0000313" key="16">
    <source>
        <dbReference type="Proteomes" id="UP000827284"/>
    </source>
</evidence>
<evidence type="ECO:0000313" key="15">
    <source>
        <dbReference type="EMBL" id="GJJ72436.1"/>
    </source>
</evidence>
<evidence type="ECO:0000256" key="3">
    <source>
        <dbReference type="ARBA" id="ARBA00007306"/>
    </source>
</evidence>
<dbReference type="PANTHER" id="PTHR13831:SF0">
    <property type="entry name" value="PROTEIN HIRA"/>
    <property type="match status" value="1"/>
</dbReference>
<accession>A0A9P3H9A0</accession>
<dbReference type="InterPro" id="IPR001680">
    <property type="entry name" value="WD40_rpt"/>
</dbReference>
<dbReference type="PANTHER" id="PTHR13831">
    <property type="entry name" value="MEMBER OF THE HIR1 FAMILY OF WD-REPEAT PROTEINS"/>
    <property type="match status" value="1"/>
</dbReference>
<evidence type="ECO:0000256" key="5">
    <source>
        <dbReference type="ARBA" id="ARBA00022737"/>
    </source>
</evidence>
<dbReference type="CDD" id="cd00200">
    <property type="entry name" value="WD40"/>
    <property type="match status" value="1"/>
</dbReference>
<dbReference type="InterPro" id="IPR036322">
    <property type="entry name" value="WD40_repeat_dom_sf"/>
</dbReference>
<dbReference type="EMBL" id="BQFW01000006">
    <property type="protein sequence ID" value="GJJ72436.1"/>
    <property type="molecule type" value="Genomic_DNA"/>
</dbReference>
<dbReference type="SMART" id="SM00320">
    <property type="entry name" value="WD40"/>
    <property type="match status" value="6"/>
</dbReference>
<dbReference type="PROSITE" id="PS00678">
    <property type="entry name" value="WD_REPEATS_1"/>
    <property type="match status" value="1"/>
</dbReference>
<dbReference type="GO" id="GO:0031491">
    <property type="term" value="F:nucleosome binding"/>
    <property type="evidence" value="ECO:0007669"/>
    <property type="project" value="TreeGrafter"/>
</dbReference>
<feature type="repeat" description="WD" evidence="10">
    <location>
        <begin position="412"/>
        <end position="445"/>
    </location>
</feature>
<dbReference type="AlphaFoldDB" id="A0A9P3H9A0"/>
<evidence type="ECO:0000256" key="10">
    <source>
        <dbReference type="PROSITE-ProRule" id="PRU00221"/>
    </source>
</evidence>
<dbReference type="GO" id="GO:0000785">
    <property type="term" value="C:chromatin"/>
    <property type="evidence" value="ECO:0007669"/>
    <property type="project" value="TreeGrafter"/>
</dbReference>
<comment type="function">
    <text evidence="1 11">Required for replication-independent chromatin assembly and for the periodic repression of histone gene transcription during the cell cycle.</text>
</comment>
<evidence type="ECO:0000256" key="8">
    <source>
        <dbReference type="ARBA" id="ARBA00023163"/>
    </source>
</evidence>
<feature type="repeat" description="WD" evidence="10">
    <location>
        <begin position="253"/>
        <end position="286"/>
    </location>
</feature>
<proteinExistence type="inferred from homology"/>
<comment type="subcellular location">
    <subcellularLocation>
        <location evidence="2 11">Nucleus</location>
    </subcellularLocation>
</comment>
<dbReference type="InterPro" id="IPR055410">
    <property type="entry name" value="Beta-prop_CAF1B_HIR1"/>
</dbReference>
<dbReference type="SUPFAM" id="SSF50978">
    <property type="entry name" value="WD40 repeat-like"/>
    <property type="match status" value="2"/>
</dbReference>
<evidence type="ECO:0000259" key="14">
    <source>
        <dbReference type="Pfam" id="PF24105"/>
    </source>
</evidence>
<dbReference type="Pfam" id="PF09453">
    <property type="entry name" value="HIRA_B"/>
    <property type="match status" value="1"/>
</dbReference>
<evidence type="ECO:0000256" key="4">
    <source>
        <dbReference type="ARBA" id="ARBA00022574"/>
    </source>
</evidence>
<name>A0A9P3H9A0_9FUNG</name>
<reference evidence="15" key="2">
    <citation type="journal article" date="2022" name="Microbiol. Resour. Announc.">
        <title>Whole-Genome Sequence of Entomortierella parvispora E1425, a Mucoromycotan Fungus Associated with Burkholderiaceae-Related Endosymbiotic Bacteria.</title>
        <authorList>
            <person name="Herlambang A."/>
            <person name="Guo Y."/>
            <person name="Takashima Y."/>
            <person name="Narisawa K."/>
            <person name="Ohta H."/>
            <person name="Nishizawa T."/>
        </authorList>
    </citation>
    <scope>NUCLEOTIDE SEQUENCE</scope>
    <source>
        <strain evidence="15">E1425</strain>
    </source>
</reference>
<evidence type="ECO:0000256" key="11">
    <source>
        <dbReference type="RuleBase" id="RU364014"/>
    </source>
</evidence>
<reference evidence="15" key="1">
    <citation type="submission" date="2021-11" db="EMBL/GenBank/DDBJ databases">
        <authorList>
            <person name="Herlambang A."/>
            <person name="Guo Y."/>
            <person name="Takashima Y."/>
            <person name="Nishizawa T."/>
        </authorList>
    </citation>
    <scope>NUCLEOTIDE SEQUENCE</scope>
    <source>
        <strain evidence="15">E1425</strain>
    </source>
</reference>
<keyword evidence="16" id="KW-1185">Reference proteome</keyword>
<comment type="similarity">
    <text evidence="3 11">Belongs to the WD repeat HIR1 family.</text>
</comment>
<dbReference type="Gene3D" id="2.130.10.10">
    <property type="entry name" value="YVTN repeat-like/Quinoprotein amine dehydrogenase"/>
    <property type="match status" value="2"/>
</dbReference>
<dbReference type="GO" id="GO:0005634">
    <property type="term" value="C:nucleus"/>
    <property type="evidence" value="ECO:0007669"/>
    <property type="project" value="UniProtKB-SubCell"/>
</dbReference>
<dbReference type="InterPro" id="IPR019015">
    <property type="entry name" value="HIRA_B_motif"/>
</dbReference>
<sequence length="1184" mass="129846">MNTNSSISGLCAAIQLQRKLQLATYTMFELEADIGGTWFSNTNPGCQIDTAAHLYAYSFDPNYEWSKWFIPQSEVLSYLRAVTRTYNIYDKIWFQTRVTTVQWHEGRAKWILHWINASTGQQGDYEADIVIHAAGVLRVSNIPKEFEEFKGSKWHSARWNISVDLRVGIVGSSASAVQIVPAIADKVRSLDIYGRSPAYMTPQLNVTYTGVWRFLFRGGGTYGQARILIGRRLILTTSTMHIIKPEWVCHLNDKGKKAPIYSLHVHPDGTRLVTGAQDAKVKIWNLAPILNADEDQDVDSKRHLCTMSLHNGAVLCVKWSNGEGKYLATGSDDMIVMIWQLDRTSEAWGGSSFGSSDGPNVENWRGVKRLSGHESDVTDVSWSPENTYLASAGLDSKIFIWDGKTFDRVITLDQHQGFVKGLTWDPVGKYLASQSDDKSVLIWRITDWEVEVEVTEPFVQSSGTTFFRRLSWSPDGGHIATANAFNGSIPVASVITRDNWKADISLVGHSAPVEVVAFNPLLFKITDASGNIGFTSICAVGSQDRGLTVWRTHEARPFVGIKELFEHSFLDLSWTPDGQSLFACSYDGTVAVLLFQSENLGEAVPAEERQRLLAKYGYERRKAVMAETPLQLEMEEKLNASSVKSRMDQLMNNDTSMEGVTSTFAKPSDPAVFSTSSPSSLPPKPPVHMLASQQSVTVTSEGKKRIKPMFLSTGMGAVPVFRPAFQNATPSLAGQAQTAPVSEHVPRGDPIMSIPAGGFPSVVVGTKRKDPPPNGTSASSGPVKKGPETSTKAKGQKSEEEPAFRPAIAAPLLTVSKVRLGIPQVRSHITRNRAGLECHNSVSGDQPNKVIYSQKGVVSWVDYLPSPILLMTGNSHFSAVACEDGGLYIYSPSGRRLLPCIMLESAATLIDCDREYLMCLTSCGLISTWNVMRQTAVVSSVSVAPILQSSLHLSETTSSSVSITSATVRQDGLPLLTTSSGQGFSYHEGMKTWVKVIDPWFAMSSFFGSDPAIHRTGTTVDAFGESSTTVSFRKGVLAQMHAAAMSGRQEKDAAFAQELLRVDDNVQSAVTLSHLENQMASARVLGSASEYKQWLRCYAQRLADESAIDRVEELCKYLLGPIYQGGERSGWEPTILGFQKRELLNELLPILSSNRSLQRVVKEYLSGLEIVTTKAAPAGAVATK</sequence>
<dbReference type="PROSITE" id="PS50294">
    <property type="entry name" value="WD_REPEATS_REGION"/>
    <property type="match status" value="4"/>
</dbReference>
<dbReference type="GO" id="GO:0000417">
    <property type="term" value="C:HIR complex"/>
    <property type="evidence" value="ECO:0007669"/>
    <property type="project" value="TreeGrafter"/>
</dbReference>
<evidence type="ECO:0000256" key="6">
    <source>
        <dbReference type="ARBA" id="ARBA00022853"/>
    </source>
</evidence>
<dbReference type="InterPro" id="IPR036188">
    <property type="entry name" value="FAD/NAD-bd_sf"/>
</dbReference>
<dbReference type="OrthoDB" id="1741719at2759"/>
<feature type="repeat" description="WD" evidence="10">
    <location>
        <begin position="307"/>
        <end position="342"/>
    </location>
</feature>
<keyword evidence="6 11" id="KW-0156">Chromatin regulator</keyword>
<dbReference type="InterPro" id="IPR011494">
    <property type="entry name" value="HIRA-like_C"/>
</dbReference>
<evidence type="ECO:0000256" key="9">
    <source>
        <dbReference type="ARBA" id="ARBA00023242"/>
    </source>
</evidence>
<keyword evidence="5 11" id="KW-0677">Repeat</keyword>
<dbReference type="GO" id="GO:0006351">
    <property type="term" value="P:DNA-templated transcription"/>
    <property type="evidence" value="ECO:0007669"/>
    <property type="project" value="InterPro"/>
</dbReference>
<protein>
    <recommendedName>
        <fullName evidence="11">Protein HIR</fullName>
    </recommendedName>
</protein>
<feature type="domain" description="CAF1B/HIR1 beta-propeller" evidence="14">
    <location>
        <begin position="257"/>
        <end position="600"/>
    </location>
</feature>
<evidence type="ECO:0000259" key="13">
    <source>
        <dbReference type="Pfam" id="PF07569"/>
    </source>
</evidence>
<organism evidence="15 16">
    <name type="scientific">Entomortierella parvispora</name>
    <dbReference type="NCBI Taxonomy" id="205924"/>
    <lineage>
        <taxon>Eukaryota</taxon>
        <taxon>Fungi</taxon>
        <taxon>Fungi incertae sedis</taxon>
        <taxon>Mucoromycota</taxon>
        <taxon>Mortierellomycotina</taxon>
        <taxon>Mortierellomycetes</taxon>
        <taxon>Mortierellales</taxon>
        <taxon>Mortierellaceae</taxon>
        <taxon>Entomortierella</taxon>
    </lineage>
</organism>
<keyword evidence="7 11" id="KW-0805">Transcription regulation</keyword>
<dbReference type="InterPro" id="IPR015943">
    <property type="entry name" value="WD40/YVTN_repeat-like_dom_sf"/>
</dbReference>
<dbReference type="Proteomes" id="UP000827284">
    <property type="component" value="Unassembled WGS sequence"/>
</dbReference>
<dbReference type="InterPro" id="IPR031120">
    <property type="entry name" value="HIR1-like"/>
</dbReference>
<dbReference type="Pfam" id="PF07569">
    <property type="entry name" value="Hira"/>
    <property type="match status" value="1"/>
</dbReference>
<evidence type="ECO:0000256" key="7">
    <source>
        <dbReference type="ARBA" id="ARBA00023015"/>
    </source>
</evidence>
<keyword evidence="8 11" id="KW-0804">Transcription</keyword>
<dbReference type="InterPro" id="IPR019775">
    <property type="entry name" value="WD40_repeat_CS"/>
</dbReference>
<dbReference type="Pfam" id="PF24105">
    <property type="entry name" value="Beta-prop_CAF1B_HIR1"/>
    <property type="match status" value="1"/>
</dbReference>
<dbReference type="Gene3D" id="3.50.50.60">
    <property type="entry name" value="FAD/NAD(P)-binding domain"/>
    <property type="match status" value="1"/>
</dbReference>
<feature type="region of interest" description="Disordered" evidence="12">
    <location>
        <begin position="732"/>
        <end position="802"/>
    </location>
</feature>
<dbReference type="PROSITE" id="PS50082">
    <property type="entry name" value="WD_REPEATS_2"/>
    <property type="match status" value="4"/>
</dbReference>
<comment type="caution">
    <text evidence="15">The sequence shown here is derived from an EMBL/GenBank/DDBJ whole genome shotgun (WGS) entry which is preliminary data.</text>
</comment>
<dbReference type="GO" id="GO:0006338">
    <property type="term" value="P:chromatin remodeling"/>
    <property type="evidence" value="ECO:0007669"/>
    <property type="project" value="InterPro"/>
</dbReference>
<dbReference type="Pfam" id="PF13450">
    <property type="entry name" value="NAD_binding_8"/>
    <property type="match status" value="1"/>
</dbReference>
<evidence type="ECO:0000256" key="2">
    <source>
        <dbReference type="ARBA" id="ARBA00004123"/>
    </source>
</evidence>
<dbReference type="GO" id="GO:0006355">
    <property type="term" value="P:regulation of DNA-templated transcription"/>
    <property type="evidence" value="ECO:0007669"/>
    <property type="project" value="InterPro"/>
</dbReference>
<gene>
    <name evidence="15" type="ORF">EMPS_04793</name>
</gene>
<feature type="domain" description="Protein HIRA-like C-terminal" evidence="13">
    <location>
        <begin position="894"/>
        <end position="1118"/>
    </location>
</feature>
<evidence type="ECO:0000256" key="12">
    <source>
        <dbReference type="SAM" id="MobiDB-lite"/>
    </source>
</evidence>
<dbReference type="SUPFAM" id="SSF51905">
    <property type="entry name" value="FAD/NAD(P)-binding domain"/>
    <property type="match status" value="1"/>
</dbReference>
<keyword evidence="9 11" id="KW-0539">Nucleus</keyword>
<evidence type="ECO:0000256" key="1">
    <source>
        <dbReference type="ARBA" id="ARBA00002677"/>
    </source>
</evidence>
<feature type="repeat" description="WD" evidence="10">
    <location>
        <begin position="370"/>
        <end position="411"/>
    </location>
</feature>
<keyword evidence="11" id="KW-0678">Repressor</keyword>
<keyword evidence="4 10" id="KW-0853">WD repeat</keyword>